<reference evidence="1 2" key="1">
    <citation type="submission" date="2020-08" db="EMBL/GenBank/DDBJ databases">
        <title>Genomic Encyclopedia of Type Strains, Phase III (KMG-III): the genomes of soil and plant-associated and newly described type strains.</title>
        <authorList>
            <person name="Whitman W."/>
        </authorList>
    </citation>
    <scope>NUCLEOTIDE SEQUENCE [LARGE SCALE GENOMIC DNA]</scope>
    <source>
        <strain evidence="1 2">CECT 7282</strain>
    </source>
</reference>
<dbReference type="RefSeq" id="WP_183327348.1">
    <property type="nucleotide sequence ID" value="NZ_JACHXP010000021.1"/>
</dbReference>
<dbReference type="InterPro" id="IPR031009">
    <property type="entry name" value="Tcm_partner"/>
</dbReference>
<dbReference type="Proteomes" id="UP000547614">
    <property type="component" value="Unassembled WGS sequence"/>
</dbReference>
<name>A0A839VHI3_9GAMM</name>
<evidence type="ECO:0000313" key="2">
    <source>
        <dbReference type="Proteomes" id="UP000547614"/>
    </source>
</evidence>
<protein>
    <submittedName>
        <fullName evidence="1">Three-Cys-motif partner protein</fullName>
    </submittedName>
</protein>
<organism evidence="1 2">
    <name type="scientific">Halomonas cerina</name>
    <dbReference type="NCBI Taxonomy" id="447424"/>
    <lineage>
        <taxon>Bacteria</taxon>
        <taxon>Pseudomonadati</taxon>
        <taxon>Pseudomonadota</taxon>
        <taxon>Gammaproteobacteria</taxon>
        <taxon>Oceanospirillales</taxon>
        <taxon>Halomonadaceae</taxon>
        <taxon>Halomonas</taxon>
    </lineage>
</organism>
<sequence>MTDNHQFGGAWTAKKLDILKRYLDFYSTALKNQNFNLHYVDPFSGTGTIDSAGELITSEPIEGSAAISLGVNNPFYKYHFNEPNAERRARLEAIVNQHTGRNVSISAADANTMIRNVCGELLQRRGERAVFFIDPFGCQLDWESLKLISSIRGNDVWIWFPVSAVIRQTPREHSKIQDGWRNRLNKLFGGNEWEQTIYQASQATQETDLFGEPVEEKLTRESGTRALDMFVTSKLNEIFKYVHPYPVPFYNTNNSLLFNLYFAMSNDSEKAIGLAQRGINHILKRR</sequence>
<dbReference type="NCBIfam" id="TIGR04474">
    <property type="entry name" value="tcm_partner"/>
    <property type="match status" value="1"/>
</dbReference>
<gene>
    <name evidence="1" type="ORF">FHR94_003350</name>
</gene>
<accession>A0A839VHI3</accession>
<comment type="caution">
    <text evidence="1">The sequence shown here is derived from an EMBL/GenBank/DDBJ whole genome shotgun (WGS) entry which is preliminary data.</text>
</comment>
<proteinExistence type="predicted"/>
<dbReference type="EMBL" id="JACHXP010000021">
    <property type="protein sequence ID" value="MBB3192074.1"/>
    <property type="molecule type" value="Genomic_DNA"/>
</dbReference>
<keyword evidence="2" id="KW-1185">Reference proteome</keyword>
<dbReference type="AlphaFoldDB" id="A0A839VHI3"/>
<evidence type="ECO:0000313" key="1">
    <source>
        <dbReference type="EMBL" id="MBB3192074.1"/>
    </source>
</evidence>